<dbReference type="Gene3D" id="2.30.110.10">
    <property type="entry name" value="Electron Transport, Fmn-binding Protein, Chain A"/>
    <property type="match status" value="1"/>
</dbReference>
<dbReference type="GO" id="GO:0070967">
    <property type="term" value="F:coenzyme F420 binding"/>
    <property type="evidence" value="ECO:0007669"/>
    <property type="project" value="TreeGrafter"/>
</dbReference>
<dbReference type="GO" id="GO:0005886">
    <property type="term" value="C:plasma membrane"/>
    <property type="evidence" value="ECO:0007669"/>
    <property type="project" value="TreeGrafter"/>
</dbReference>
<evidence type="ECO:0000256" key="2">
    <source>
        <dbReference type="ARBA" id="ARBA00049106"/>
    </source>
</evidence>
<keyword evidence="4" id="KW-1185">Reference proteome</keyword>
<name>A0A4V0YEB8_9MICO</name>
<dbReference type="PANTHER" id="PTHR39428">
    <property type="entry name" value="F420H(2)-DEPENDENT QUINONE REDUCTASE RV1261C"/>
    <property type="match status" value="1"/>
</dbReference>
<dbReference type="EMBL" id="CP035495">
    <property type="protein sequence ID" value="QAY63661.1"/>
    <property type="molecule type" value="Genomic_DNA"/>
</dbReference>
<dbReference type="AlphaFoldDB" id="A0A4V0YEB8"/>
<reference evidence="3 4" key="1">
    <citation type="submission" date="2019-01" db="EMBL/GenBank/DDBJ databases">
        <title>Genome sequencing of strain 2JSPR-7.</title>
        <authorList>
            <person name="Heo J."/>
            <person name="Kim S.-J."/>
            <person name="Kim J.-S."/>
            <person name="Hong S.-B."/>
            <person name="Kwon S.-W."/>
        </authorList>
    </citation>
    <scope>NUCLEOTIDE SEQUENCE [LARGE SCALE GENOMIC DNA]</scope>
    <source>
        <strain evidence="3 4">2JSPR-7</strain>
    </source>
</reference>
<dbReference type="KEGG" id="xyl:ET495_10840"/>
<evidence type="ECO:0000313" key="3">
    <source>
        <dbReference type="EMBL" id="QAY63661.1"/>
    </source>
</evidence>
<dbReference type="GO" id="GO:0016491">
    <property type="term" value="F:oxidoreductase activity"/>
    <property type="evidence" value="ECO:0007669"/>
    <property type="project" value="InterPro"/>
</dbReference>
<dbReference type="Proteomes" id="UP000291758">
    <property type="component" value="Chromosome"/>
</dbReference>
<dbReference type="InterPro" id="IPR004378">
    <property type="entry name" value="F420H2_quin_Rdtase"/>
</dbReference>
<dbReference type="SUPFAM" id="SSF50475">
    <property type="entry name" value="FMN-binding split barrel"/>
    <property type="match status" value="1"/>
</dbReference>
<proteinExistence type="inferred from homology"/>
<protein>
    <submittedName>
        <fullName evidence="3">Nitroreductase family deazaflavin-dependent oxidoreductase</fullName>
    </submittedName>
</protein>
<dbReference type="NCBIfam" id="TIGR00026">
    <property type="entry name" value="hi_GC_TIGR00026"/>
    <property type="match status" value="1"/>
</dbReference>
<dbReference type="InterPro" id="IPR012349">
    <property type="entry name" value="Split_barrel_FMN-bd"/>
</dbReference>
<evidence type="ECO:0000256" key="1">
    <source>
        <dbReference type="ARBA" id="ARBA00008710"/>
    </source>
</evidence>
<evidence type="ECO:0000313" key="4">
    <source>
        <dbReference type="Proteomes" id="UP000291758"/>
    </source>
</evidence>
<comment type="similarity">
    <text evidence="1">Belongs to the F420H(2)-dependent quinone reductase family.</text>
</comment>
<dbReference type="PANTHER" id="PTHR39428:SF3">
    <property type="entry name" value="DEAZAFLAVIN-DEPENDENT NITROREDUCTASE"/>
    <property type="match status" value="1"/>
</dbReference>
<dbReference type="OrthoDB" id="8225825at2"/>
<accession>A0A4V0YEB8</accession>
<comment type="catalytic activity">
    <reaction evidence="2">
        <text>oxidized coenzyme F420-(gamma-L-Glu)(n) + a quinol + H(+) = reduced coenzyme F420-(gamma-L-Glu)(n) + a quinone</text>
        <dbReference type="Rhea" id="RHEA:39663"/>
        <dbReference type="Rhea" id="RHEA-COMP:12939"/>
        <dbReference type="Rhea" id="RHEA-COMP:14378"/>
        <dbReference type="ChEBI" id="CHEBI:15378"/>
        <dbReference type="ChEBI" id="CHEBI:24646"/>
        <dbReference type="ChEBI" id="CHEBI:132124"/>
        <dbReference type="ChEBI" id="CHEBI:133980"/>
        <dbReference type="ChEBI" id="CHEBI:139511"/>
    </reaction>
</comment>
<dbReference type="RefSeq" id="WP_129204822.1">
    <property type="nucleotide sequence ID" value="NZ_CP035495.1"/>
</dbReference>
<gene>
    <name evidence="3" type="ORF">ET495_10840</name>
</gene>
<dbReference type="Pfam" id="PF04075">
    <property type="entry name" value="F420H2_quin_red"/>
    <property type="match status" value="1"/>
</dbReference>
<organism evidence="3 4">
    <name type="scientific">Xylanimonas allomyrinae</name>
    <dbReference type="NCBI Taxonomy" id="2509459"/>
    <lineage>
        <taxon>Bacteria</taxon>
        <taxon>Bacillati</taxon>
        <taxon>Actinomycetota</taxon>
        <taxon>Actinomycetes</taxon>
        <taxon>Micrococcales</taxon>
        <taxon>Promicromonosporaceae</taxon>
        <taxon>Xylanimonas</taxon>
    </lineage>
</organism>
<sequence length="144" mass="15965">MPLSGEYIPSPRARSRDQVELFESTGGAQGNTLNGRPVIILTTIGARTGAVRKIPLMRVEHDGAYAVVASMGGAPQHPVWYHNIVANPHVELQDVDGKHDYVAREVHGAEREAWWARAVATWPPYAEYAERTDRVIPVFVLERA</sequence>